<dbReference type="InterPro" id="IPR036132">
    <property type="entry name" value="Vac_ATP_synth_c_sf"/>
</dbReference>
<evidence type="ECO:0000313" key="1">
    <source>
        <dbReference type="EMBL" id="CAF88239.1"/>
    </source>
</evidence>
<dbReference type="KEGG" id="tng:GSTEN00001458G001"/>
<proteinExistence type="predicted"/>
<reference evidence="1" key="1">
    <citation type="journal article" date="2004" name="Nature">
        <title>Genome duplication in the teleost fish Tetraodon nigroviridis reveals the early vertebrate proto-karyotype.</title>
        <authorList>
            <person name="Jaillon O."/>
            <person name="Aury J.-M."/>
            <person name="Brunet F."/>
            <person name="Petit J.-L."/>
            <person name="Stange-Thomann N."/>
            <person name="Mauceli E."/>
            <person name="Bouneau L."/>
            <person name="Fischer C."/>
            <person name="Ozouf-Costaz C."/>
            <person name="Bernot A."/>
            <person name="Nicaud S."/>
            <person name="Jaffe D."/>
            <person name="Fisher S."/>
            <person name="Lutfalla G."/>
            <person name="Dossat C."/>
            <person name="Segurens B."/>
            <person name="Dasilva C."/>
            <person name="Salanoubat M."/>
            <person name="Levy M."/>
            <person name="Boudet N."/>
            <person name="Castellano S."/>
            <person name="Anthouard V."/>
            <person name="Jubin C."/>
            <person name="Castelli V."/>
            <person name="Katinka M."/>
            <person name="Vacherie B."/>
            <person name="Biemont C."/>
            <person name="Skalli Z."/>
            <person name="Cattolico L."/>
            <person name="Poulain J."/>
            <person name="De Berardinis V."/>
            <person name="Cruaud C."/>
            <person name="Duprat S."/>
            <person name="Brottier P."/>
            <person name="Coutanceau J.-P."/>
            <person name="Gouzy J."/>
            <person name="Parra G."/>
            <person name="Lardier G."/>
            <person name="Chapple C."/>
            <person name="McKernan K.J."/>
            <person name="McEwan P."/>
            <person name="Bosak S."/>
            <person name="Kellis M."/>
            <person name="Volff J.-N."/>
            <person name="Guigo R."/>
            <person name="Zody M.C."/>
            <person name="Mesirov J."/>
            <person name="Lindblad-Toh K."/>
            <person name="Birren B."/>
            <person name="Nusbaum C."/>
            <person name="Kahn D."/>
            <person name="Robinson-Rechavi M."/>
            <person name="Laudet V."/>
            <person name="Schachter V."/>
            <person name="Quetier F."/>
            <person name="Saurin W."/>
            <person name="Scarpelli C."/>
            <person name="Wincker P."/>
            <person name="Lander E.S."/>
            <person name="Weissenbach J."/>
            <person name="Roest Crollius H."/>
        </authorList>
    </citation>
    <scope>NUCLEOTIDE SEQUENCE [LARGE SCALE GENOMIC DNA]</scope>
</reference>
<dbReference type="SUPFAM" id="SSF118203">
    <property type="entry name" value="Vacuolar ATP synthase subunit C"/>
    <property type="match status" value="1"/>
</dbReference>
<dbReference type="GO" id="GO:0015078">
    <property type="term" value="F:proton transmembrane transporter activity"/>
    <property type="evidence" value="ECO:0007669"/>
    <property type="project" value="InterPro"/>
</dbReference>
<dbReference type="AlphaFoldDB" id="Q4TFU3"/>
<sequence>DLLGYATRFEWDKAKYPTTNPVTCLKDLINKVSLKDKGIFALLEFRK</sequence>
<dbReference type="EMBL" id="CAAE01004201">
    <property type="protein sequence ID" value="CAF88239.1"/>
    <property type="molecule type" value="Genomic_DNA"/>
</dbReference>
<dbReference type="OrthoDB" id="6605928at2759"/>
<accession>Q4TFU3</accession>
<feature type="non-terminal residue" evidence="1">
    <location>
        <position position="1"/>
    </location>
</feature>
<dbReference type="Gene3D" id="1.20.1460.10">
    <property type="entry name" value="subunit c (vma5p) of the yeast v-atpase, domain 2"/>
    <property type="match status" value="1"/>
</dbReference>
<organism evidence="1">
    <name type="scientific">Tetraodon nigroviridis</name>
    <name type="common">Spotted green pufferfish</name>
    <name type="synonym">Chelonodon nigroviridis</name>
    <dbReference type="NCBI Taxonomy" id="99883"/>
    <lineage>
        <taxon>Eukaryota</taxon>
        <taxon>Metazoa</taxon>
        <taxon>Chordata</taxon>
        <taxon>Craniata</taxon>
        <taxon>Vertebrata</taxon>
        <taxon>Euteleostomi</taxon>
        <taxon>Actinopterygii</taxon>
        <taxon>Neopterygii</taxon>
        <taxon>Teleostei</taxon>
        <taxon>Neoteleostei</taxon>
        <taxon>Acanthomorphata</taxon>
        <taxon>Eupercaria</taxon>
        <taxon>Tetraodontiformes</taxon>
        <taxon>Tetradontoidea</taxon>
        <taxon>Tetraodontidae</taxon>
        <taxon>Tetraodon</taxon>
    </lineage>
</organism>
<dbReference type="GO" id="GO:0033180">
    <property type="term" value="C:proton-transporting V-type ATPase, V1 domain"/>
    <property type="evidence" value="ECO:0007669"/>
    <property type="project" value="InterPro"/>
</dbReference>
<protein>
    <submittedName>
        <fullName evidence="1">(spotted green pufferfish) hypothetical protein</fullName>
    </submittedName>
</protein>
<comment type="caution">
    <text evidence="1">The sequence shown here is derived from an EMBL/GenBank/DDBJ whole genome shotgun (WGS) entry which is preliminary data.</text>
</comment>
<name>Q4TFU3_TETNG</name>
<gene>
    <name evidence="1" type="ORF">GSTENG00001458001</name>
</gene>
<reference evidence="1" key="2">
    <citation type="submission" date="2004-02" db="EMBL/GenBank/DDBJ databases">
        <authorList>
            <consortium name="Genoscope"/>
            <consortium name="Whitehead Institute Centre for Genome Research"/>
        </authorList>
    </citation>
    <scope>NUCLEOTIDE SEQUENCE</scope>
</reference>